<evidence type="ECO:0000256" key="7">
    <source>
        <dbReference type="ARBA" id="ARBA00022692"/>
    </source>
</evidence>
<evidence type="ECO:0000256" key="11">
    <source>
        <dbReference type="ARBA" id="ARBA00023136"/>
    </source>
</evidence>
<accession>A0A7C9E4B5</accession>
<keyword evidence="9 13" id="KW-1133">Transmembrane helix</keyword>
<dbReference type="Pfam" id="PF01762">
    <property type="entry name" value="Galactosyl_T"/>
    <property type="match status" value="1"/>
</dbReference>
<keyword evidence="5" id="KW-0328">Glycosyltransferase</keyword>
<keyword evidence="7 13" id="KW-0812">Transmembrane</keyword>
<dbReference type="GO" id="GO:0000139">
    <property type="term" value="C:Golgi membrane"/>
    <property type="evidence" value="ECO:0007669"/>
    <property type="project" value="UniProtKB-SubCell"/>
</dbReference>
<dbReference type="GO" id="GO:0016758">
    <property type="term" value="F:hexosyltransferase activity"/>
    <property type="evidence" value="ECO:0007669"/>
    <property type="project" value="InterPro"/>
</dbReference>
<reference evidence="14" key="1">
    <citation type="journal article" date="2013" name="J. Plant Res.">
        <title>Effect of fungi and light on seed germination of three Opuntia species from semiarid lands of central Mexico.</title>
        <authorList>
            <person name="Delgado-Sanchez P."/>
            <person name="Jimenez-Bremont J.F."/>
            <person name="Guerrero-Gonzalez Mde L."/>
            <person name="Flores J."/>
        </authorList>
    </citation>
    <scope>NUCLEOTIDE SEQUENCE</scope>
    <source>
        <tissue evidence="14">Cladode</tissue>
    </source>
</reference>
<evidence type="ECO:0000256" key="12">
    <source>
        <dbReference type="ARBA" id="ARBA00023211"/>
    </source>
</evidence>
<evidence type="ECO:0000256" key="8">
    <source>
        <dbReference type="ARBA" id="ARBA00022968"/>
    </source>
</evidence>
<comment type="cofactor">
    <cofactor evidence="1">
        <name>Mn(2+)</name>
        <dbReference type="ChEBI" id="CHEBI:29035"/>
    </cofactor>
</comment>
<evidence type="ECO:0000256" key="6">
    <source>
        <dbReference type="ARBA" id="ARBA00022679"/>
    </source>
</evidence>
<evidence type="ECO:0000256" key="3">
    <source>
        <dbReference type="ARBA" id="ARBA00004922"/>
    </source>
</evidence>
<organism evidence="14">
    <name type="scientific">Opuntia streptacantha</name>
    <name type="common">Prickly pear cactus</name>
    <name type="synonym">Opuntia cardona</name>
    <dbReference type="NCBI Taxonomy" id="393608"/>
    <lineage>
        <taxon>Eukaryota</taxon>
        <taxon>Viridiplantae</taxon>
        <taxon>Streptophyta</taxon>
        <taxon>Embryophyta</taxon>
        <taxon>Tracheophyta</taxon>
        <taxon>Spermatophyta</taxon>
        <taxon>Magnoliopsida</taxon>
        <taxon>eudicotyledons</taxon>
        <taxon>Gunneridae</taxon>
        <taxon>Pentapetalae</taxon>
        <taxon>Caryophyllales</taxon>
        <taxon>Cactineae</taxon>
        <taxon>Cactaceae</taxon>
        <taxon>Opuntioideae</taxon>
        <taxon>Opuntia</taxon>
    </lineage>
</organism>
<evidence type="ECO:0000313" key="14">
    <source>
        <dbReference type="EMBL" id="MBA4651989.1"/>
    </source>
</evidence>
<evidence type="ECO:0000256" key="13">
    <source>
        <dbReference type="SAM" id="Phobius"/>
    </source>
</evidence>
<evidence type="ECO:0000256" key="4">
    <source>
        <dbReference type="ARBA" id="ARBA00008661"/>
    </source>
</evidence>
<dbReference type="UniPathway" id="UPA00378"/>
<name>A0A7C9E4B5_OPUST</name>
<evidence type="ECO:0000256" key="10">
    <source>
        <dbReference type="ARBA" id="ARBA00023034"/>
    </source>
</evidence>
<evidence type="ECO:0000256" key="5">
    <source>
        <dbReference type="ARBA" id="ARBA00022676"/>
    </source>
</evidence>
<evidence type="ECO:0000256" key="1">
    <source>
        <dbReference type="ARBA" id="ARBA00001936"/>
    </source>
</evidence>
<comment type="similarity">
    <text evidence="4">Belongs to the glycosyltransferase 31 family.</text>
</comment>
<dbReference type="EMBL" id="GISG01172529">
    <property type="protein sequence ID" value="MBA4651989.1"/>
    <property type="molecule type" value="Transcribed_RNA"/>
</dbReference>
<keyword evidence="10" id="KW-0333">Golgi apparatus</keyword>
<evidence type="ECO:0000256" key="9">
    <source>
        <dbReference type="ARBA" id="ARBA00022989"/>
    </source>
</evidence>
<reference evidence="14" key="2">
    <citation type="submission" date="2020-07" db="EMBL/GenBank/DDBJ databases">
        <authorList>
            <person name="Vera ALvarez R."/>
            <person name="Arias-Moreno D.M."/>
            <person name="Jimenez-Jacinto V."/>
            <person name="Jimenez-Bremont J.F."/>
            <person name="Swaminathan K."/>
            <person name="Moose S.P."/>
            <person name="Guerrero-Gonzalez M.L."/>
            <person name="Marino-Ramirez L."/>
            <person name="Landsman D."/>
            <person name="Rodriguez-Kessler M."/>
            <person name="Delgado-Sanchez P."/>
        </authorList>
    </citation>
    <scope>NUCLEOTIDE SEQUENCE</scope>
    <source>
        <tissue evidence="14">Cladode</tissue>
    </source>
</reference>
<comment type="subcellular location">
    <subcellularLocation>
        <location evidence="2">Golgi apparatus membrane</location>
        <topology evidence="2">Single-pass type II membrane protein</topology>
    </subcellularLocation>
</comment>
<sequence length="172" mass="19070">MPSAKGPRLFNHRSSSPQYLPRKPLAQIVCLLIGISGLLFGFVAISKTFLWQTSCKFGEPRSVSVVWQTVESSGDGGGSSDAALLVGAGKRYKVMGFVGIFTGFGSVGRRRALRQTWLPPDRDGLQRLEEATGLAFRFIIGRTSQEWKMSQLKEEVSVHDDFVLLDIEEEYI</sequence>
<keyword evidence="11 13" id="KW-0472">Membrane</keyword>
<keyword evidence="12" id="KW-0464">Manganese</keyword>
<keyword evidence="8" id="KW-0735">Signal-anchor</keyword>
<protein>
    <submittedName>
        <fullName evidence="14">Uncharacterized protein</fullName>
    </submittedName>
</protein>
<feature type="transmembrane region" description="Helical" evidence="13">
    <location>
        <begin position="25"/>
        <end position="45"/>
    </location>
</feature>
<dbReference type="AlphaFoldDB" id="A0A7C9E4B5"/>
<dbReference type="InterPro" id="IPR002659">
    <property type="entry name" value="Glyco_trans_31"/>
</dbReference>
<comment type="pathway">
    <text evidence="3">Protein modification; protein glycosylation.</text>
</comment>
<proteinExistence type="inferred from homology"/>
<evidence type="ECO:0000256" key="2">
    <source>
        <dbReference type="ARBA" id="ARBA00004323"/>
    </source>
</evidence>
<keyword evidence="6" id="KW-0808">Transferase</keyword>